<reference evidence="1" key="1">
    <citation type="submission" date="2019-04" db="EMBL/GenBank/DDBJ databases">
        <title>Microbes associate with the intestines of laboratory mice.</title>
        <authorList>
            <person name="Navarre W."/>
            <person name="Wong E."/>
            <person name="Huang K."/>
            <person name="Tropini C."/>
            <person name="Ng K."/>
            <person name="Yu B."/>
        </authorList>
    </citation>
    <scope>NUCLEOTIDE SEQUENCE</scope>
    <source>
        <strain evidence="1">NM73_A23</strain>
    </source>
</reference>
<organism evidence="1 2">
    <name type="scientific">Palleniella muris</name>
    <dbReference type="NCBI Taxonomy" id="3038145"/>
    <lineage>
        <taxon>Bacteria</taxon>
        <taxon>Pseudomonadati</taxon>
        <taxon>Bacteroidota</taxon>
        <taxon>Bacteroidia</taxon>
        <taxon>Bacteroidales</taxon>
        <taxon>Prevotellaceae</taxon>
        <taxon>Palleniella</taxon>
    </lineage>
</organism>
<name>A0AC61QMZ5_9BACT</name>
<sequence length="1114" mass="123144">MKPNKLVSILWLMIALFVSVPALAQNQVTGTVLDENGEPVIGASVVIANQKGTGTITDLEGKYVLNAPANTKVKISYIGYETLEVKPGGTVKLKPADTNLNEVVVVGYGSRKRAHLTGAVATIPVEEITDLSSGNLASTLSGLVNGVSVSGGESRPGENATISIRGNGGEPLYVIDGYVYPNDVKVGTSSENLGATAFNNLDPSVIESISILKDAAAAVYGARAANGVILVTTKKGKIGAPSISYSGTFGVTDAVAMPKMLDSYNYGRLVNAAVTANPLNTIDNMRDIFQADELEAMKSLDYDLLDKYWKAAFTQKHALNMSGATDRANYYASVSYFKQDGNLGKLDYDRWNFRAGVDAKVTKWLKAGLSVSGDYGKKNKPLVKVGGSGAERDYQALLFRPRYIPEDINGRPIAAYGLSNSAKNQNEHYNYDVLQNGPDYSNSNSNNINIGANLNVDFAEIYKPLKGLTARLSYSKSINQSKGNERGSAYDLYKMVVRSGSGEHLYTPIAGQEAEWNALMAENNFLLANNGQPISNGQEGGFLRRSMNRTDNYQLGFSINYARDFGKHHVGALFSIEKSEAESEYVDGMVTKPYEFGTGEFNSVGEGSIPTTNSYRSEAGSLSYIGRVNYAYADKYLFEFLFRSDSSTKFHPDNYWGYFPSASAGWVISQEDWFQKNVTWVDYLKARVSFGLTGRDNTTFWQWLQTYGTDKDKGAIFGEGNSINAGSHIGLNKNNSAVNPNVHWDKSYKFNFGVDANFLNNRLSIGLEYYYQWDREKLMAFSQSVPVTVGTQSADVNWGKSNRWGVELSATWKDKIGKDFKYRIGVNTGYSDDKIVLQEWNTGDQQYMSVYEGHRSDMGAWGLQCIGMFRSFQDIEEYFAKLSEDSGTPVDQCRYFGKPKNEVYPGMLIYKDVRGGKDANGNYTGPDGSVDETFDLVRLNNRSNPYGFTTNLGCEYKAFSLTAQLSASWGGYSFIDSSMLQFNSIYQHSNVPSFWNPDDMYSYQDVYDASGNLVVAENRDAKFPNIAHSINSKRSSFWRISGTRVALNRLTLAYKLPSEWLKPIGISSVRLNVTGQNLLSFYNPYPDNFIDPMMGGWNSYPTLRKWTIGVNVSF</sequence>
<dbReference type="EMBL" id="SRZC01000021">
    <property type="protein sequence ID" value="TGX80801.1"/>
    <property type="molecule type" value="Genomic_DNA"/>
</dbReference>
<keyword evidence="1" id="KW-0675">Receptor</keyword>
<evidence type="ECO:0000313" key="1">
    <source>
        <dbReference type="EMBL" id="TGX80801.1"/>
    </source>
</evidence>
<comment type="caution">
    <text evidence="1">The sequence shown here is derived from an EMBL/GenBank/DDBJ whole genome shotgun (WGS) entry which is preliminary data.</text>
</comment>
<protein>
    <submittedName>
        <fullName evidence="1">TonB-dependent receptor</fullName>
    </submittedName>
</protein>
<dbReference type="Proteomes" id="UP000308886">
    <property type="component" value="Unassembled WGS sequence"/>
</dbReference>
<accession>A0AC61QMZ5</accession>
<keyword evidence="2" id="KW-1185">Reference proteome</keyword>
<gene>
    <name evidence="1" type="ORF">E5358_11680</name>
</gene>
<evidence type="ECO:0000313" key="2">
    <source>
        <dbReference type="Proteomes" id="UP000308886"/>
    </source>
</evidence>
<proteinExistence type="predicted"/>